<evidence type="ECO:0000313" key="1">
    <source>
        <dbReference type="EMBL" id="KAI8431104.1"/>
    </source>
</evidence>
<comment type="caution">
    <text evidence="1">The sequence shown here is derived from an EMBL/GenBank/DDBJ whole genome shotgun (WGS) entry which is preliminary data.</text>
</comment>
<name>A0ACC0K3V2_CHOFU</name>
<proteinExistence type="predicted"/>
<protein>
    <submittedName>
        <fullName evidence="1">Uncharacterized protein</fullName>
    </submittedName>
</protein>
<dbReference type="Proteomes" id="UP001064048">
    <property type="component" value="Chromosome Z"/>
</dbReference>
<gene>
    <name evidence="1" type="ORF">MSG28_001159</name>
</gene>
<dbReference type="EMBL" id="CM046131">
    <property type="protein sequence ID" value="KAI8431104.1"/>
    <property type="molecule type" value="Genomic_DNA"/>
</dbReference>
<reference evidence="1 2" key="1">
    <citation type="journal article" date="2022" name="Genome Biol. Evol.">
        <title>The Spruce Budworm Genome: Reconstructing the Evolutionary History of Antifreeze Proteins.</title>
        <authorList>
            <person name="Beliveau C."/>
            <person name="Gagne P."/>
            <person name="Picq S."/>
            <person name="Vernygora O."/>
            <person name="Keeling C.I."/>
            <person name="Pinkney K."/>
            <person name="Doucet D."/>
            <person name="Wen F."/>
            <person name="Johnston J.S."/>
            <person name="Maaroufi H."/>
            <person name="Boyle B."/>
            <person name="Laroche J."/>
            <person name="Dewar K."/>
            <person name="Juretic N."/>
            <person name="Blackburn G."/>
            <person name="Nisole A."/>
            <person name="Brunet B."/>
            <person name="Brandao M."/>
            <person name="Lumley L."/>
            <person name="Duan J."/>
            <person name="Quan G."/>
            <person name="Lucarotti C.J."/>
            <person name="Roe A.D."/>
            <person name="Sperling F.A.H."/>
            <person name="Levesque R.C."/>
            <person name="Cusson M."/>
        </authorList>
    </citation>
    <scope>NUCLEOTIDE SEQUENCE [LARGE SCALE GENOMIC DNA]</scope>
    <source>
        <strain evidence="1">Glfc:IPQL:Cfum</strain>
    </source>
</reference>
<evidence type="ECO:0000313" key="2">
    <source>
        <dbReference type="Proteomes" id="UP001064048"/>
    </source>
</evidence>
<accession>A0ACC0K3V2</accession>
<sequence length="743" mass="86307">MVVAIRADLAQDDLHDARGNLTELTRRLHELEIELRRLENEREELTAAYKEAEAGRKAEEQRAQRLASEFGQFRHEAERRLQRRTRRSSPSVPTYKWNRPPTAVYEDNYGYGINFYQPMIDYISAKEHGSTAKPPHLPWNNERGLEKYRFDKPVNAYSQDDLSRITHDISEQAKRDLNKFEVRKRAPVTMVAAAAAMNVTKHVGAESVNVKARKIKVNREKIKAERQKKRMDEIEKELELYEKQVNVGAELKGKAMMYRGKSAKAIAQTLLDESRRNVDQAHVRKMDTQARKDQIDRSLARVSRNFMSESHAASSSQKRVTECEETVRTYREMSPRTCVVRIKEEMPIIDDSYLRPLGELKETLKQFEHLNTSIMIDTSKQTSIEIEQLNARVVEAETKLKTEVTRIKKKLQIQITELELSLDVANKTNIDLQKTIKKQSLQLTEIQTHYDEVQRQLQVTLDQYGVAQRRIQSLTGEVEEIRGNYEQALRAKRSVEQSYEEATTRINELTVINVNLSSSKAKIEQELAAVASDYDEITRELRVADERYQRVQTELKHTVEILHEEQERIVKIEAVKKSLEIEVKNMSVRLEEVEANAIVGGKRIISKLEARMKDMELEIDEEKRRHAETIKILRKKERQLKEVIIQCEEDQKNIQLLQDSLEKTTQKVNIYKRQLTEQEGMSQQSVTRVRRFQRELEAAEDRADVAESNLTLIRAKHRTFVTTSTVPGSQVYLVQESRALSSE</sequence>
<keyword evidence="2" id="KW-1185">Reference proteome</keyword>
<organism evidence="1 2">
    <name type="scientific">Choristoneura fumiferana</name>
    <name type="common">Spruce budworm moth</name>
    <name type="synonym">Archips fumiferana</name>
    <dbReference type="NCBI Taxonomy" id="7141"/>
    <lineage>
        <taxon>Eukaryota</taxon>
        <taxon>Metazoa</taxon>
        <taxon>Ecdysozoa</taxon>
        <taxon>Arthropoda</taxon>
        <taxon>Hexapoda</taxon>
        <taxon>Insecta</taxon>
        <taxon>Pterygota</taxon>
        <taxon>Neoptera</taxon>
        <taxon>Endopterygota</taxon>
        <taxon>Lepidoptera</taxon>
        <taxon>Glossata</taxon>
        <taxon>Ditrysia</taxon>
        <taxon>Tortricoidea</taxon>
        <taxon>Tortricidae</taxon>
        <taxon>Tortricinae</taxon>
        <taxon>Choristoneura</taxon>
    </lineage>
</organism>